<dbReference type="AlphaFoldDB" id="A0AA38XJI5"/>
<feature type="coiled-coil region" evidence="1">
    <location>
        <begin position="296"/>
        <end position="371"/>
    </location>
</feature>
<keyword evidence="3" id="KW-1185">Reference proteome</keyword>
<reference evidence="2" key="1">
    <citation type="submission" date="2022-10" db="EMBL/GenBank/DDBJ databases">
        <title>Culturing micro-colonial fungi from biological soil crusts in the Mojave desert and describing Neophaeococcomyces mojavensis, and introducing the new genera and species Taxawa tesnikishii.</title>
        <authorList>
            <person name="Kurbessoian T."/>
            <person name="Stajich J.E."/>
        </authorList>
    </citation>
    <scope>NUCLEOTIDE SEQUENCE</scope>
    <source>
        <strain evidence="2">TK_41</strain>
    </source>
</reference>
<gene>
    <name evidence="2" type="ORF">H2200_002779</name>
</gene>
<evidence type="ECO:0000313" key="3">
    <source>
        <dbReference type="Proteomes" id="UP001172673"/>
    </source>
</evidence>
<evidence type="ECO:0000256" key="1">
    <source>
        <dbReference type="SAM" id="Coils"/>
    </source>
</evidence>
<dbReference type="Proteomes" id="UP001172673">
    <property type="component" value="Unassembled WGS sequence"/>
</dbReference>
<name>A0AA38XJI5_9EURO</name>
<accession>A0AA38XJI5</accession>
<evidence type="ECO:0000313" key="2">
    <source>
        <dbReference type="EMBL" id="KAJ9614642.1"/>
    </source>
</evidence>
<comment type="caution">
    <text evidence="2">The sequence shown here is derived from an EMBL/GenBank/DDBJ whole genome shotgun (WGS) entry which is preliminary data.</text>
</comment>
<dbReference type="EMBL" id="JAPDRK010000003">
    <property type="protein sequence ID" value="KAJ9614642.1"/>
    <property type="molecule type" value="Genomic_DNA"/>
</dbReference>
<keyword evidence="1" id="KW-0175">Coiled coil</keyword>
<protein>
    <submittedName>
        <fullName evidence="2">Uncharacterized protein</fullName>
    </submittedName>
</protein>
<organism evidence="2 3">
    <name type="scientific">Cladophialophora chaetospira</name>
    <dbReference type="NCBI Taxonomy" id="386627"/>
    <lineage>
        <taxon>Eukaryota</taxon>
        <taxon>Fungi</taxon>
        <taxon>Dikarya</taxon>
        <taxon>Ascomycota</taxon>
        <taxon>Pezizomycotina</taxon>
        <taxon>Eurotiomycetes</taxon>
        <taxon>Chaetothyriomycetidae</taxon>
        <taxon>Chaetothyriales</taxon>
        <taxon>Herpotrichiellaceae</taxon>
        <taxon>Cladophialophora</taxon>
    </lineage>
</organism>
<sequence>MTFRDELNQSPQHDTKRKTLSNFDEVLHAARVREMKQVILREVLAETPYLSEDTEITSGGLEKKSRIPVRAKDESELQRLTDDTLEDTAPQAASVMDDPVAHIQAQARSLGSLRDLILVISAYLYASLDASSGRVFTNHQEELLSDDIERFREGISAIAEAMSLRLSDLESSIANIANLTLETASNKEQPQHPVPPLSEIVQIRLATLQTLRTSTLPSSLATLNTILHSLLSAQRKLLHLQLQHLETSKHGILSRYHASKIAFLSTVAQTIALKTQVMVLEAKREIESSPEVERRREGTRVKMEEMEREEQALDERIRLLEGAMGEYEALDIDREGDGGGLEVMRKLGRRYAEIEEETEVIKRDIEILKKKGKV</sequence>
<proteinExistence type="predicted"/>